<evidence type="ECO:0000313" key="3">
    <source>
        <dbReference type="Proteomes" id="UP000288805"/>
    </source>
</evidence>
<name>A0A438GUN0_VITVI</name>
<evidence type="ECO:0000256" key="1">
    <source>
        <dbReference type="SAM" id="Coils"/>
    </source>
</evidence>
<dbReference type="OrthoDB" id="1299317at2759"/>
<dbReference type="AlphaFoldDB" id="A0A438GUN0"/>
<dbReference type="Pfam" id="PF03004">
    <property type="entry name" value="Transposase_24"/>
    <property type="match status" value="1"/>
</dbReference>
<dbReference type="InterPro" id="IPR004252">
    <property type="entry name" value="Probable_transposase_24"/>
</dbReference>
<gene>
    <name evidence="2" type="ORF">CK203_054002</name>
</gene>
<evidence type="ECO:0000313" key="2">
    <source>
        <dbReference type="EMBL" id="RVW75888.1"/>
    </source>
</evidence>
<protein>
    <submittedName>
        <fullName evidence="2">Uncharacterized protein</fullName>
    </submittedName>
</protein>
<sequence>MHLLNTKIWHSIVMFYSIQAVSERNKANRSKHVIRHTSGSKSHAQIRYEQTQMRKDGKAPNQIEMFVLTHTRKDGTPVDTESRDIMTQFEELSAQQAGRSPPPVDALYAQVMGRHGHVRGFGLGRTRSRASVGALVKEFAYVKEQLASVNQQLEKQRKELEEMALQKQQMQEEMQEWMEEQLMKMKDEMTQQLQQHMQQFQQR</sequence>
<dbReference type="Proteomes" id="UP000288805">
    <property type="component" value="Unassembled WGS sequence"/>
</dbReference>
<dbReference type="EMBL" id="QGNW01000339">
    <property type="protein sequence ID" value="RVW75888.1"/>
    <property type="molecule type" value="Genomic_DNA"/>
</dbReference>
<keyword evidence="1" id="KW-0175">Coiled coil</keyword>
<proteinExistence type="predicted"/>
<comment type="caution">
    <text evidence="2">The sequence shown here is derived from an EMBL/GenBank/DDBJ whole genome shotgun (WGS) entry which is preliminary data.</text>
</comment>
<organism evidence="2 3">
    <name type="scientific">Vitis vinifera</name>
    <name type="common">Grape</name>
    <dbReference type="NCBI Taxonomy" id="29760"/>
    <lineage>
        <taxon>Eukaryota</taxon>
        <taxon>Viridiplantae</taxon>
        <taxon>Streptophyta</taxon>
        <taxon>Embryophyta</taxon>
        <taxon>Tracheophyta</taxon>
        <taxon>Spermatophyta</taxon>
        <taxon>Magnoliopsida</taxon>
        <taxon>eudicotyledons</taxon>
        <taxon>Gunneridae</taxon>
        <taxon>Pentapetalae</taxon>
        <taxon>rosids</taxon>
        <taxon>Vitales</taxon>
        <taxon>Vitaceae</taxon>
        <taxon>Viteae</taxon>
        <taxon>Vitis</taxon>
    </lineage>
</organism>
<dbReference type="PANTHER" id="PTHR33144">
    <property type="entry name" value="OS10G0409366 PROTEIN-RELATED"/>
    <property type="match status" value="1"/>
</dbReference>
<accession>A0A438GUN0</accession>
<dbReference type="PANTHER" id="PTHR33144:SF46">
    <property type="entry name" value="OS04G0610000 PROTEIN"/>
    <property type="match status" value="1"/>
</dbReference>
<feature type="coiled-coil region" evidence="1">
    <location>
        <begin position="139"/>
        <end position="199"/>
    </location>
</feature>
<reference evidence="2 3" key="1">
    <citation type="journal article" date="2018" name="PLoS Genet.">
        <title>Population sequencing reveals clonal diversity and ancestral inbreeding in the grapevine cultivar Chardonnay.</title>
        <authorList>
            <person name="Roach M.J."/>
            <person name="Johnson D.L."/>
            <person name="Bohlmann J."/>
            <person name="van Vuuren H.J."/>
            <person name="Jones S.J."/>
            <person name="Pretorius I.S."/>
            <person name="Schmidt S.A."/>
            <person name="Borneman A.R."/>
        </authorList>
    </citation>
    <scope>NUCLEOTIDE SEQUENCE [LARGE SCALE GENOMIC DNA]</scope>
    <source>
        <strain evidence="3">cv. Chardonnay</strain>
        <tissue evidence="2">Leaf</tissue>
    </source>
</reference>